<keyword evidence="2" id="KW-1185">Reference proteome</keyword>
<accession>A0A9P0Z220</accession>
<evidence type="ECO:0000313" key="2">
    <source>
        <dbReference type="Proteomes" id="UP001152484"/>
    </source>
</evidence>
<dbReference type="EMBL" id="CAMAPE010000017">
    <property type="protein sequence ID" value="CAH9083678.1"/>
    <property type="molecule type" value="Genomic_DNA"/>
</dbReference>
<gene>
    <name evidence="1" type="ORF">CEURO_LOCUS8712</name>
</gene>
<dbReference type="AlphaFoldDB" id="A0A9P0Z220"/>
<reference evidence="1" key="1">
    <citation type="submission" date="2022-07" db="EMBL/GenBank/DDBJ databases">
        <authorList>
            <person name="Macas J."/>
            <person name="Novak P."/>
            <person name="Neumann P."/>
        </authorList>
    </citation>
    <scope>NUCLEOTIDE SEQUENCE</scope>
</reference>
<protein>
    <submittedName>
        <fullName evidence="1">Uncharacterized protein</fullName>
    </submittedName>
</protein>
<proteinExistence type="predicted"/>
<organism evidence="1 2">
    <name type="scientific">Cuscuta europaea</name>
    <name type="common">European dodder</name>
    <dbReference type="NCBI Taxonomy" id="41803"/>
    <lineage>
        <taxon>Eukaryota</taxon>
        <taxon>Viridiplantae</taxon>
        <taxon>Streptophyta</taxon>
        <taxon>Embryophyta</taxon>
        <taxon>Tracheophyta</taxon>
        <taxon>Spermatophyta</taxon>
        <taxon>Magnoliopsida</taxon>
        <taxon>eudicotyledons</taxon>
        <taxon>Gunneridae</taxon>
        <taxon>Pentapetalae</taxon>
        <taxon>asterids</taxon>
        <taxon>lamiids</taxon>
        <taxon>Solanales</taxon>
        <taxon>Convolvulaceae</taxon>
        <taxon>Cuscuteae</taxon>
        <taxon>Cuscuta</taxon>
        <taxon>Cuscuta subgen. Cuscuta</taxon>
    </lineage>
</organism>
<evidence type="ECO:0000313" key="1">
    <source>
        <dbReference type="EMBL" id="CAH9083678.1"/>
    </source>
</evidence>
<comment type="caution">
    <text evidence="1">The sequence shown here is derived from an EMBL/GenBank/DDBJ whole genome shotgun (WGS) entry which is preliminary data.</text>
</comment>
<sequence length="100" mass="11393">MLLRQKGHFHPLPLISSANPPQSAARTLHLSSSIAKNKLKQGWFKRRGIKKEKVRKTWIIKVEARACCLQLCTGGKNLEEDVVRASFIILHHKLCSRILL</sequence>
<name>A0A9P0Z220_CUSEU</name>
<dbReference type="Proteomes" id="UP001152484">
    <property type="component" value="Unassembled WGS sequence"/>
</dbReference>